<proteinExistence type="predicted"/>
<evidence type="ECO:0000313" key="1">
    <source>
        <dbReference type="EMBL" id="MCW1930693.1"/>
    </source>
</evidence>
<dbReference type="Proteomes" id="UP001208938">
    <property type="component" value="Unassembled WGS sequence"/>
</dbReference>
<accession>A0ABT3GT19</accession>
<feature type="non-terminal residue" evidence="1">
    <location>
        <position position="37"/>
    </location>
</feature>
<dbReference type="GO" id="GO:0016787">
    <property type="term" value="F:hydrolase activity"/>
    <property type="evidence" value="ECO:0007669"/>
    <property type="project" value="UniProtKB-KW"/>
</dbReference>
<protein>
    <submittedName>
        <fullName evidence="1">Gamma-glutamyl-gamma-aminobutyrate hydrolase family protein</fullName>
    </submittedName>
</protein>
<dbReference type="EMBL" id="JAPDFL010000001">
    <property type="protein sequence ID" value="MCW1930693.1"/>
    <property type="molecule type" value="Genomic_DNA"/>
</dbReference>
<name>A0ABT3GT19_9RHOB</name>
<sequence length="37" mass="3939">MPRKRPVVGIIGNTALLNETYQVHAGGTMNTEAVAEV</sequence>
<organism evidence="1 2">
    <name type="scientific">Pararhodobacter zhoushanensis</name>
    <dbReference type="NCBI Taxonomy" id="2479545"/>
    <lineage>
        <taxon>Bacteria</taxon>
        <taxon>Pseudomonadati</taxon>
        <taxon>Pseudomonadota</taxon>
        <taxon>Alphaproteobacteria</taxon>
        <taxon>Rhodobacterales</taxon>
        <taxon>Paracoccaceae</taxon>
        <taxon>Pararhodobacter</taxon>
    </lineage>
</organism>
<gene>
    <name evidence="1" type="ORF">OKW52_00005</name>
</gene>
<keyword evidence="2" id="KW-1185">Reference proteome</keyword>
<evidence type="ECO:0000313" key="2">
    <source>
        <dbReference type="Proteomes" id="UP001208938"/>
    </source>
</evidence>
<comment type="caution">
    <text evidence="1">The sequence shown here is derived from an EMBL/GenBank/DDBJ whole genome shotgun (WGS) entry which is preliminary data.</text>
</comment>
<keyword evidence="1" id="KW-0378">Hydrolase</keyword>
<reference evidence="1 2" key="1">
    <citation type="submission" date="2022-10" db="EMBL/GenBank/DDBJ databases">
        <title>Pararhodobacter sp. nov., isolated from marine algae.</title>
        <authorList>
            <person name="Choi B.J."/>
            <person name="Kim J.M."/>
            <person name="Lee J.K."/>
            <person name="Choi D.G."/>
            <person name="Jeon C.O."/>
        </authorList>
    </citation>
    <scope>NUCLEOTIDE SEQUENCE [LARGE SCALE GENOMIC DNA]</scope>
    <source>
        <strain evidence="1 2">ZQ420</strain>
    </source>
</reference>